<name>A0A9X4BEK9_9ENTR</name>
<proteinExistence type="predicted"/>
<protein>
    <submittedName>
        <fullName evidence="1">Uncharacterized protein</fullName>
    </submittedName>
</protein>
<reference evidence="1" key="1">
    <citation type="journal article" date="2023" name="Genes Genomics">
        <title>Genomic insights of Leclercia adecarboxylata strains linked to an outbreak in public hospitals in Mexico.</title>
        <authorList>
            <person name="Barrios-Villa E."/>
            <person name="Pacheco-Flores B."/>
            <person name="Lozano-Zarain P."/>
            <person name="Del Campo-Ortega R."/>
            <person name="de Jesus Ascencio-Montiel I."/>
            <person name="Gonzalez-Leon M."/>
            <person name="Camorlinga-Ponce M."/>
            <person name="Gaytan Cervantes F.J."/>
            <person name="Gonzalez Torres C."/>
            <person name="Aguilar E."/>
            <person name="Gonzalez Ibarra J."/>
            <person name="Torres Lopez F.J."/>
            <person name="Rosas-Vargas H."/>
            <person name="Gonzalez-Bonilla C.R."/>
            <person name="Del Carmen Rocha-Gracia R."/>
        </authorList>
    </citation>
    <scope>NUCLEOTIDE SEQUENCE</scope>
    <source>
        <strain evidence="1">Lac40</strain>
    </source>
</reference>
<organism evidence="1 2">
    <name type="scientific">Leclercia adecarboxylata</name>
    <dbReference type="NCBI Taxonomy" id="83655"/>
    <lineage>
        <taxon>Bacteria</taxon>
        <taxon>Pseudomonadati</taxon>
        <taxon>Pseudomonadota</taxon>
        <taxon>Gammaproteobacteria</taxon>
        <taxon>Enterobacterales</taxon>
        <taxon>Enterobacteriaceae</taxon>
        <taxon>Leclercia</taxon>
    </lineage>
</organism>
<evidence type="ECO:0000313" key="1">
    <source>
        <dbReference type="EMBL" id="MDC6639728.1"/>
    </source>
</evidence>
<gene>
    <name evidence="1" type="ORF">OEZ79_15915</name>
</gene>
<comment type="caution">
    <text evidence="1">The sequence shown here is derived from an EMBL/GenBank/DDBJ whole genome shotgun (WGS) entry which is preliminary data.</text>
</comment>
<evidence type="ECO:0000313" key="2">
    <source>
        <dbReference type="Proteomes" id="UP001149314"/>
    </source>
</evidence>
<dbReference type="EMBL" id="JAOURS010000017">
    <property type="protein sequence ID" value="MDC6639728.1"/>
    <property type="molecule type" value="Genomic_DNA"/>
</dbReference>
<dbReference type="RefSeq" id="WP_272708281.1">
    <property type="nucleotide sequence ID" value="NZ_CP060824.1"/>
</dbReference>
<dbReference type="AlphaFoldDB" id="A0A9X4BEK9"/>
<dbReference type="Proteomes" id="UP001149314">
    <property type="component" value="Unassembled WGS sequence"/>
</dbReference>
<accession>A0A9X4BEK9</accession>
<sequence>MQKQLVIDIRGQSVTAVDRMKIVKGVVEKSNGAIAPSSIRFKTQ</sequence>